<dbReference type="OMA" id="PMPITPD"/>
<name>A0A1C7LQV4_GRIFR</name>
<evidence type="ECO:0000313" key="4">
    <source>
        <dbReference type="Proteomes" id="UP000092993"/>
    </source>
</evidence>
<keyword evidence="2" id="KW-1133">Transmembrane helix</keyword>
<feature type="compositionally biased region" description="Polar residues" evidence="1">
    <location>
        <begin position="912"/>
        <end position="921"/>
    </location>
</feature>
<feature type="compositionally biased region" description="Low complexity" evidence="1">
    <location>
        <begin position="388"/>
        <end position="411"/>
    </location>
</feature>
<dbReference type="OrthoDB" id="3064136at2759"/>
<keyword evidence="2" id="KW-0812">Transmembrane</keyword>
<feature type="region of interest" description="Disordered" evidence="1">
    <location>
        <begin position="206"/>
        <end position="228"/>
    </location>
</feature>
<dbReference type="AlphaFoldDB" id="A0A1C7LQV4"/>
<feature type="compositionally biased region" description="Basic and acidic residues" evidence="1">
    <location>
        <begin position="424"/>
        <end position="433"/>
    </location>
</feature>
<feature type="compositionally biased region" description="Low complexity" evidence="1">
    <location>
        <begin position="632"/>
        <end position="655"/>
    </location>
</feature>
<reference evidence="3 4" key="1">
    <citation type="submission" date="2016-03" db="EMBL/GenBank/DDBJ databases">
        <title>Whole genome sequencing of Grifola frondosa 9006-11.</title>
        <authorList>
            <person name="Min B."/>
            <person name="Park H."/>
            <person name="Kim J.-G."/>
            <person name="Cho H."/>
            <person name="Oh Y.-L."/>
            <person name="Kong W.-S."/>
            <person name="Choi I.-G."/>
        </authorList>
    </citation>
    <scope>NUCLEOTIDE SEQUENCE [LARGE SCALE GENOMIC DNA]</scope>
    <source>
        <strain evidence="3 4">9006-11</strain>
    </source>
</reference>
<feature type="compositionally biased region" description="Low complexity" evidence="1">
    <location>
        <begin position="922"/>
        <end position="935"/>
    </location>
</feature>
<feature type="region of interest" description="Disordered" evidence="1">
    <location>
        <begin position="133"/>
        <end position="164"/>
    </location>
</feature>
<gene>
    <name evidence="3" type="ORF">A0H81_13704</name>
</gene>
<feature type="region of interest" description="Disordered" evidence="1">
    <location>
        <begin position="849"/>
        <end position="949"/>
    </location>
</feature>
<proteinExistence type="predicted"/>
<feature type="compositionally biased region" description="Basic and acidic residues" evidence="1">
    <location>
        <begin position="768"/>
        <end position="780"/>
    </location>
</feature>
<feature type="region of interest" description="Disordered" evidence="1">
    <location>
        <begin position="295"/>
        <end position="326"/>
    </location>
</feature>
<feature type="transmembrane region" description="Helical" evidence="2">
    <location>
        <begin position="29"/>
        <end position="50"/>
    </location>
</feature>
<dbReference type="STRING" id="5627.A0A1C7LQV4"/>
<evidence type="ECO:0000256" key="2">
    <source>
        <dbReference type="SAM" id="Phobius"/>
    </source>
</evidence>
<accession>A0A1C7LQV4</accession>
<feature type="compositionally biased region" description="Basic residues" evidence="1">
    <location>
        <begin position="412"/>
        <end position="423"/>
    </location>
</feature>
<dbReference type="EMBL" id="LUGG01000031">
    <property type="protein sequence ID" value="OBZ66417.1"/>
    <property type="molecule type" value="Genomic_DNA"/>
</dbReference>
<organism evidence="3 4">
    <name type="scientific">Grifola frondosa</name>
    <name type="common">Maitake</name>
    <name type="synonym">Polyporus frondosus</name>
    <dbReference type="NCBI Taxonomy" id="5627"/>
    <lineage>
        <taxon>Eukaryota</taxon>
        <taxon>Fungi</taxon>
        <taxon>Dikarya</taxon>
        <taxon>Basidiomycota</taxon>
        <taxon>Agaricomycotina</taxon>
        <taxon>Agaricomycetes</taxon>
        <taxon>Polyporales</taxon>
        <taxon>Grifolaceae</taxon>
        <taxon>Grifola</taxon>
    </lineage>
</organism>
<feature type="compositionally biased region" description="Polar residues" evidence="1">
    <location>
        <begin position="364"/>
        <end position="378"/>
    </location>
</feature>
<feature type="region of interest" description="Disordered" evidence="1">
    <location>
        <begin position="614"/>
        <end position="706"/>
    </location>
</feature>
<keyword evidence="2" id="KW-0472">Membrane</keyword>
<feature type="region of interest" description="Disordered" evidence="1">
    <location>
        <begin position="351"/>
        <end position="467"/>
    </location>
</feature>
<feature type="compositionally biased region" description="Low complexity" evidence="1">
    <location>
        <begin position="438"/>
        <end position="455"/>
    </location>
</feature>
<feature type="compositionally biased region" description="Low complexity" evidence="1">
    <location>
        <begin position="785"/>
        <end position="807"/>
    </location>
</feature>
<dbReference type="Proteomes" id="UP000092993">
    <property type="component" value="Unassembled WGS sequence"/>
</dbReference>
<comment type="caution">
    <text evidence="3">The sequence shown here is derived from an EMBL/GenBank/DDBJ whole genome shotgun (WGS) entry which is preliminary data.</text>
</comment>
<protein>
    <submittedName>
        <fullName evidence="3">Uncharacterized protein</fullName>
    </submittedName>
</protein>
<sequence length="949" mass="101161">MRVSCAGEDDDQPGLSATAVSSKLSPPSFLLHFHLLAFFLAYLNLVGFSWTRWIHSDGITGNSLNSRRSRSSQLYHRKHIMSSTSTTQSRLRDKRNAVPLLLSAFPVPPSHIPASPFTPLSVSPSINPPSSPFIPPIPSPALNPPPSLPPSTPLPPVPGPSPVTEQETLMFISAARSRRVSKLSLASTSSYSRRDSTATIASIVSGSNSLPSLSPSTTPLDSSARSLRSFPSSTSLSVSITARFGDKSPMMEPRICEEDQADLTRLSLDEISYTSPMPSDEEKVVELGILPSLSRQDRSGSRKMASAFDIREPPASPEAGRLVPTTTNSLPAFQSLLSRSHSLPESKQYAAFPVEKDLPPLPCTPSNTPLDPSCSRRTGSPDIRDILASTPRPRKSSSASTPSRSASSSASRSRRSTRTSLRRHVSEGVRRVTVDAFASASGRTSPSSRRTSGTSVVHQGFRPSSPTELAYMKNPIGADEHWDHDSYVSDYGVPVDQTGTPIEIFDEEEEQRLDRELDGSDSDSSLDLHTPLPNLMLRDGLLSPNSKLLAVASDLSSPFLSNGRPGSVFSVASTAGSIMTKSGVFKDGRDTPKRRVRHRDGRLLRGGIGLTTGLGWSDSEDEDAPSPLTRQLCSRSLSQKSSSSSLHGSKSLASLPPTSRKNGTGPDRRTSTSSTISSISSAMGGLSRTQSRASASSMRSASSGRRAYEAITNAPLRYIQEGEEFGMDTPSTSSTASLPMPITPIGLEEDGRGGNAATDFEGPLKFPPKPDARSHEDAESLLHWPSSTSLPASARSSVTSSLSAPTRTSVPRPLRLPQSQYSLRYAQEAASRPPLPSSVGSNARIPRMRTSSEAPHRTQESKVSVASALVKAHSDSVAFPSNPRPPSIPSTVSRSPSGGSGAGSKLKPRTGTGMTYRTSSTPAARPSMMRMPSSSVLRAASKFDMGDAP</sequence>
<feature type="compositionally biased region" description="Pro residues" evidence="1">
    <location>
        <begin position="133"/>
        <end position="161"/>
    </location>
</feature>
<feature type="region of interest" description="Disordered" evidence="1">
    <location>
        <begin position="747"/>
        <end position="817"/>
    </location>
</feature>
<evidence type="ECO:0000256" key="1">
    <source>
        <dbReference type="SAM" id="MobiDB-lite"/>
    </source>
</evidence>
<feature type="region of interest" description="Disordered" evidence="1">
    <location>
        <begin position="506"/>
        <end position="526"/>
    </location>
</feature>
<keyword evidence="4" id="KW-1185">Reference proteome</keyword>
<feature type="compositionally biased region" description="Low complexity" evidence="1">
    <location>
        <begin position="671"/>
        <end position="705"/>
    </location>
</feature>
<evidence type="ECO:0000313" key="3">
    <source>
        <dbReference type="EMBL" id="OBZ66417.1"/>
    </source>
</evidence>